<feature type="region of interest" description="Disordered" evidence="3">
    <location>
        <begin position="363"/>
        <end position="432"/>
    </location>
</feature>
<evidence type="ECO:0000256" key="2">
    <source>
        <dbReference type="SAM" id="Coils"/>
    </source>
</evidence>
<feature type="compositionally biased region" description="Basic and acidic residues" evidence="3">
    <location>
        <begin position="37"/>
        <end position="46"/>
    </location>
</feature>
<evidence type="ECO:0000313" key="5">
    <source>
        <dbReference type="EMBL" id="TID29544.1"/>
    </source>
</evidence>
<feature type="region of interest" description="Disordered" evidence="3">
    <location>
        <begin position="1"/>
        <end position="69"/>
    </location>
</feature>
<dbReference type="InterPro" id="IPR018034">
    <property type="entry name" value="Kri1"/>
</dbReference>
<reference evidence="5 6" key="1">
    <citation type="journal article" date="2019" name="Front. Genet.">
        <title>Whole-Genome Sequencing of the Opportunistic Yeast Pathogen Candida inconspicua Uncovers Its Hybrid Origin.</title>
        <authorList>
            <person name="Mixao V."/>
            <person name="Hansen A.P."/>
            <person name="Saus E."/>
            <person name="Boekhout T."/>
            <person name="Lass-Florl C."/>
            <person name="Gabaldon T."/>
        </authorList>
    </citation>
    <scope>NUCLEOTIDE SEQUENCE [LARGE SCALE GENOMIC DNA]</scope>
    <source>
        <strain evidence="5 6">CBS 180</strain>
    </source>
</reference>
<dbReference type="PANTHER" id="PTHR14490">
    <property type="entry name" value="ZINC FINGER, ZZ TYPE"/>
    <property type="match status" value="1"/>
</dbReference>
<organism evidence="5 6">
    <name type="scientific">Pichia inconspicua</name>
    <dbReference type="NCBI Taxonomy" id="52247"/>
    <lineage>
        <taxon>Eukaryota</taxon>
        <taxon>Fungi</taxon>
        <taxon>Dikarya</taxon>
        <taxon>Ascomycota</taxon>
        <taxon>Saccharomycotina</taxon>
        <taxon>Pichiomycetes</taxon>
        <taxon>Pichiales</taxon>
        <taxon>Pichiaceae</taxon>
        <taxon>Pichia</taxon>
    </lineage>
</organism>
<comment type="similarity">
    <text evidence="1">Belongs to the KRI1 family.</text>
</comment>
<feature type="compositionally biased region" description="Acidic residues" evidence="3">
    <location>
        <begin position="383"/>
        <end position="409"/>
    </location>
</feature>
<name>A0A4T0X472_9ASCO</name>
<evidence type="ECO:0000259" key="4">
    <source>
        <dbReference type="Pfam" id="PF12936"/>
    </source>
</evidence>
<dbReference type="InterPro" id="IPR024626">
    <property type="entry name" value="Kri1-like_C"/>
</dbReference>
<proteinExistence type="inferred from homology"/>
<dbReference type="Proteomes" id="UP000307173">
    <property type="component" value="Unassembled WGS sequence"/>
</dbReference>
<gene>
    <name evidence="5" type="ORF">CANINC_001818</name>
</gene>
<dbReference type="Pfam" id="PF05178">
    <property type="entry name" value="Kri1"/>
    <property type="match status" value="1"/>
</dbReference>
<sequence length="1096" mass="127662">MPRKKSAAKRAREEKEKELDRRIAQAPENEPLPLDIEELKRELREEEVSEEDDEDDEEEDDYGELLTENVENGLNEVLKAIRTGDQRLFDSNVKFFEEEDPANSNIKKDEAKPIYLKEYHRKALLEDESESSGNFASIDGKKTYADQQKEDKENLIKQMHGAISDDESDDEFLIKKEKSETNAPKSVTTVHLPDPEKEGGEKFLEAYLENHAWLPDKGEKVDVEFEDDEVFDQAAETFENAYNFRFEDPKATEIISYARSQATMRREKMNSRKRERLKEQEKKLKEKEEIKEELKKKKQKKVNLVVDRIKEIRQVVGDEISEEKILKVFGDSLMTDDFSNEDWDSKMAEIFDEEYYQNENDDFVKPEWDDDLMNDDIKREEGSEGEEIAAEEDEEEEIEVKEESEDEYNDKEGTSDTNKSHKSKKKEEKYTVKKEKNKIKEIAEKLVEKKTLDLLDEVEEERGRGKEKKYTFKYREVSPESFGLTANEILAADDKALNELIGLKKLAPYRPHEKVAKDKRKITKSKNLREWRKKTFGTETGISEDADLDIKIPSIVFDSASTENGAPKPEDISSIDDSTEDEDPLFGNFEGDATLKKLLSPKKRQRENIAHFTDTKKTRTAKQSPSRSTGDILQQLKSRMGDTLEKELGFSIDNFKSNQSFVESHVFQKLLDEVKKEKEIEDIIQNESVEEMRKVSAEAAVTKWIEDHVNHKFLNAEVSGVRLNQKWISSLRKILRSVIENDEISLDEAKVRSSLSKYPQYYNFRCFTSNNNTNTPSIGFAEYLIERKKIKTLIYSKEVKYVENFRANGIDGEVPEKQQILEALGCDCDLMLDMNQEALKSFDSKNLLPSLGCGFEILKFVQLINTARFDIFDKNEVLRILLLLCSDYNAKIDNTHYKYDGKYLTGIEVGFSKVWEFRKDPDLFKMLNVVFRKEPELWFEVIRSFNCTSFTDDLVFKGILTLEYLHKNEPNRIDYTVRDVNFTLEDIFVEFNEYLNRWSTDKLDPENESFLDVIKWKIELIKDWLLATNVIIQNLKINDPKRGLITGITNSLNQLKANYFTNFDKSLNATVPQCKKILDFIYHEISNSEVNDVFAE</sequence>
<accession>A0A4T0X472</accession>
<dbReference type="GO" id="GO:0005730">
    <property type="term" value="C:nucleolus"/>
    <property type="evidence" value="ECO:0007669"/>
    <property type="project" value="TreeGrafter"/>
</dbReference>
<dbReference type="Pfam" id="PF12936">
    <property type="entry name" value="Kri1_C"/>
    <property type="match status" value="1"/>
</dbReference>
<feature type="domain" description="Kri1-like C-terminal" evidence="4">
    <location>
        <begin position="443"/>
        <end position="535"/>
    </location>
</feature>
<dbReference type="OrthoDB" id="10252032at2759"/>
<protein>
    <recommendedName>
        <fullName evidence="4">Kri1-like C-terminal domain-containing protein</fullName>
    </recommendedName>
</protein>
<evidence type="ECO:0000256" key="1">
    <source>
        <dbReference type="ARBA" id="ARBA00007473"/>
    </source>
</evidence>
<comment type="caution">
    <text evidence="5">The sequence shown here is derived from an EMBL/GenBank/DDBJ whole genome shotgun (WGS) entry which is preliminary data.</text>
</comment>
<feature type="region of interest" description="Disordered" evidence="3">
    <location>
        <begin position="559"/>
        <end position="581"/>
    </location>
</feature>
<feature type="compositionally biased region" description="Basic and acidic residues" evidence="3">
    <location>
        <begin position="139"/>
        <end position="155"/>
    </location>
</feature>
<dbReference type="GO" id="GO:0030686">
    <property type="term" value="C:90S preribosome"/>
    <property type="evidence" value="ECO:0007669"/>
    <property type="project" value="TreeGrafter"/>
</dbReference>
<feature type="region of interest" description="Disordered" evidence="3">
    <location>
        <begin position="126"/>
        <end position="197"/>
    </location>
</feature>
<feature type="coiled-coil region" evidence="2">
    <location>
        <begin position="270"/>
        <end position="307"/>
    </location>
</feature>
<dbReference type="STRING" id="52247.A0A4T0X472"/>
<evidence type="ECO:0000313" key="6">
    <source>
        <dbReference type="Proteomes" id="UP000307173"/>
    </source>
</evidence>
<dbReference type="EMBL" id="SELW01000283">
    <property type="protein sequence ID" value="TID29544.1"/>
    <property type="molecule type" value="Genomic_DNA"/>
</dbReference>
<dbReference type="PANTHER" id="PTHR14490:SF5">
    <property type="entry name" value="PROTEIN KRI1 HOMOLOG"/>
    <property type="match status" value="1"/>
</dbReference>
<evidence type="ECO:0000256" key="3">
    <source>
        <dbReference type="SAM" id="MobiDB-lite"/>
    </source>
</evidence>
<feature type="compositionally biased region" description="Acidic residues" evidence="3">
    <location>
        <begin position="47"/>
        <end position="63"/>
    </location>
</feature>
<dbReference type="AlphaFoldDB" id="A0A4T0X472"/>
<dbReference type="GO" id="GO:0000447">
    <property type="term" value="P:endonucleolytic cleavage in ITS1 to separate SSU-rRNA from 5.8S rRNA and LSU-rRNA from tricistronic rRNA transcript (SSU-rRNA, 5.8S rRNA, LSU-rRNA)"/>
    <property type="evidence" value="ECO:0007669"/>
    <property type="project" value="TreeGrafter"/>
</dbReference>
<keyword evidence="2" id="KW-0175">Coiled coil</keyword>
<keyword evidence="6" id="KW-1185">Reference proteome</keyword>
<feature type="compositionally biased region" description="Basic and acidic residues" evidence="3">
    <location>
        <begin position="10"/>
        <end position="23"/>
    </location>
</feature>